<evidence type="ECO:0000313" key="20">
    <source>
        <dbReference type="EMBL" id="KAK9738541.1"/>
    </source>
</evidence>
<evidence type="ECO:0000256" key="10">
    <source>
        <dbReference type="ARBA" id="ARBA00022989"/>
    </source>
</evidence>
<keyword evidence="11" id="KW-0443">Lipid metabolism</keyword>
<dbReference type="Gene3D" id="6.10.250.1760">
    <property type="match status" value="1"/>
</dbReference>
<dbReference type="AlphaFoldDB" id="A0AAW1LTT0"/>
<dbReference type="EC" id="2.3.1.21" evidence="5"/>
<keyword evidence="13 17" id="KW-0472">Membrane</keyword>
<comment type="similarity">
    <text evidence="4">Belongs to the carnitine/choline acetyltransferase family.</text>
</comment>
<evidence type="ECO:0000256" key="12">
    <source>
        <dbReference type="ARBA" id="ARBA00023128"/>
    </source>
</evidence>
<evidence type="ECO:0000256" key="16">
    <source>
        <dbReference type="PIRSR" id="PIRSR600542-1"/>
    </source>
</evidence>
<evidence type="ECO:0000256" key="4">
    <source>
        <dbReference type="ARBA" id="ARBA00005232"/>
    </source>
</evidence>
<proteinExistence type="inferred from homology"/>
<dbReference type="GO" id="GO:0015909">
    <property type="term" value="P:long-chain fatty acid transport"/>
    <property type="evidence" value="ECO:0007669"/>
    <property type="project" value="UniProtKB-ARBA"/>
</dbReference>
<comment type="caution">
    <text evidence="20">The sequence shown here is derived from an EMBL/GenBank/DDBJ whole genome shotgun (WGS) entry which is preliminary data.</text>
</comment>
<name>A0AAW1LTT0_POPJA</name>
<evidence type="ECO:0000259" key="18">
    <source>
        <dbReference type="Pfam" id="PF00755"/>
    </source>
</evidence>
<keyword evidence="7" id="KW-0808">Transferase</keyword>
<keyword evidence="21" id="KW-1185">Reference proteome</keyword>
<evidence type="ECO:0000256" key="7">
    <source>
        <dbReference type="ARBA" id="ARBA00022679"/>
    </source>
</evidence>
<evidence type="ECO:0000256" key="5">
    <source>
        <dbReference type="ARBA" id="ARBA00013243"/>
    </source>
</evidence>
<dbReference type="InterPro" id="IPR039551">
    <property type="entry name" value="Cho/carn_acyl_trans"/>
</dbReference>
<feature type="transmembrane region" description="Helical" evidence="17">
    <location>
        <begin position="96"/>
        <end position="118"/>
    </location>
</feature>
<evidence type="ECO:0000256" key="11">
    <source>
        <dbReference type="ARBA" id="ARBA00023098"/>
    </source>
</evidence>
<keyword evidence="9" id="KW-0276">Fatty acid metabolism</keyword>
<keyword evidence="8 17" id="KW-0812">Transmembrane</keyword>
<dbReference type="Proteomes" id="UP001458880">
    <property type="component" value="Unassembled WGS sequence"/>
</dbReference>
<gene>
    <name evidence="20" type="ORF">QE152_g9787</name>
</gene>
<feature type="domain" description="Choline/carnitine acyltransferase" evidence="18">
    <location>
        <begin position="172"/>
        <end position="749"/>
    </location>
</feature>
<dbReference type="Gene3D" id="3.30.559.70">
    <property type="entry name" value="Choline/Carnitine o-acyltransferase, domain 2"/>
    <property type="match status" value="1"/>
</dbReference>
<dbReference type="PROSITE" id="PS00439">
    <property type="entry name" value="ACYLTRANSF_C_1"/>
    <property type="match status" value="1"/>
</dbReference>
<accession>A0AAW1LTT0</accession>
<evidence type="ECO:0000256" key="13">
    <source>
        <dbReference type="ARBA" id="ARBA00023136"/>
    </source>
</evidence>
<evidence type="ECO:0000313" key="21">
    <source>
        <dbReference type="Proteomes" id="UP001458880"/>
    </source>
</evidence>
<dbReference type="FunFam" id="3.30.559.70:FF:000001">
    <property type="entry name" value="Carnitine O-palmitoyltransferase 1, liver isoform"/>
    <property type="match status" value="1"/>
</dbReference>
<reference evidence="20 21" key="1">
    <citation type="journal article" date="2024" name="BMC Genomics">
        <title>De novo assembly and annotation of Popillia japonica's genome with initial clues to its potential as an invasive pest.</title>
        <authorList>
            <person name="Cucini C."/>
            <person name="Boschi S."/>
            <person name="Funari R."/>
            <person name="Cardaioli E."/>
            <person name="Iannotti N."/>
            <person name="Marturano G."/>
            <person name="Paoli F."/>
            <person name="Bruttini M."/>
            <person name="Carapelli A."/>
            <person name="Frati F."/>
            <person name="Nardi F."/>
        </authorList>
    </citation>
    <scope>NUCLEOTIDE SEQUENCE [LARGE SCALE GENOMIC DNA]</scope>
    <source>
        <strain evidence="20">DMR45628</strain>
    </source>
</reference>
<dbReference type="EMBL" id="JASPKY010000085">
    <property type="protein sequence ID" value="KAK9738541.1"/>
    <property type="molecule type" value="Genomic_DNA"/>
</dbReference>
<feature type="transmembrane region" description="Helical" evidence="17">
    <location>
        <begin position="55"/>
        <end position="76"/>
    </location>
</feature>
<organism evidence="20 21">
    <name type="scientific">Popillia japonica</name>
    <name type="common">Japanese beetle</name>
    <dbReference type="NCBI Taxonomy" id="7064"/>
    <lineage>
        <taxon>Eukaryota</taxon>
        <taxon>Metazoa</taxon>
        <taxon>Ecdysozoa</taxon>
        <taxon>Arthropoda</taxon>
        <taxon>Hexapoda</taxon>
        <taxon>Insecta</taxon>
        <taxon>Pterygota</taxon>
        <taxon>Neoptera</taxon>
        <taxon>Endopterygota</taxon>
        <taxon>Coleoptera</taxon>
        <taxon>Polyphaga</taxon>
        <taxon>Scarabaeiformia</taxon>
        <taxon>Scarabaeidae</taxon>
        <taxon>Rutelinae</taxon>
        <taxon>Popillia</taxon>
    </lineage>
</organism>
<dbReference type="FunFam" id="3.30.559.10:FF:000002">
    <property type="entry name" value="carnitine O-palmitoyltransferase 1, liver isoform"/>
    <property type="match status" value="1"/>
</dbReference>
<feature type="active site" description="Proton acceptor" evidence="16">
    <location>
        <position position="468"/>
    </location>
</feature>
<feature type="domain" description="Carnitine O-palmitoyltransferase N-terminal" evidence="19">
    <location>
        <begin position="1"/>
        <end position="46"/>
    </location>
</feature>
<evidence type="ECO:0000256" key="3">
    <source>
        <dbReference type="ARBA" id="ARBA00005005"/>
    </source>
</evidence>
<sequence>MAEAHQAIAFPFIITHDGWDVNVDQEVLKLVWRSGVRSWKRRFARFMNNVHNGVYPARLWTLWVFMSVVVAIHYSGYKAPYDLVSIIMPLLPGTNLKWQLIGNAIVAMLIWLTVIYSVRYTLKLLFMYKGWMYETRGRPLSNKTKIWMILVRILSSWNKPKLYSLQGSIPKLPLPSLKDTLIRYLASVRPLMNDENYKQLEKLAKDFEVGIGTKLQRYLILKSWWSTNYVSDWWEEYVYLRGRSSLMINSNFYGMDAIVKHPTKNQAARAASVISACLRFRRLVDRQELKPLLIQNCIPLCSSQYDRTFNTTRIPGIETDEIVHWKDSSHIAVYHRGRYFKVIIKTGRMLNPREIQEQIQQILDDPSEPQPGEEKLAAFTTCNRTEWAKMRKCFFNKGTNKISLDIIEKAAFFVSLDDVPYIYDPKLPHKYDQYAKNLLHGKGYDRWFDKSFTLCIGNNGKMGVNCEHSWGDAPITTQIWEFIITEELENRFTKDGNIVGKIEITPPAPIRLQWDLKSEAIEQIENAAENAKTLIDDLDLTIFNHSSYGKGFIKTCKVSPDAFIQMALQLTYYRDAGDFCLTYEACMTRLYRDGRTETVRPCTIESTAWVKAMDNKQIPTEEKIKLLRAACDRHQKNYLDAMCGKGVDRHLFCLYVVSKYLEVESPFLQRVLSEPWKLSTSQSPLGQTGLDFKKYPECMGSGGGFGPVVDDGYGISYIIVGEDDIFFHISHKKRCKKTDCHRFAKKLEEALMDMKNLFSTNDHNIHL</sequence>
<dbReference type="Pfam" id="PF16484">
    <property type="entry name" value="CPT_N"/>
    <property type="match status" value="1"/>
</dbReference>
<evidence type="ECO:0000256" key="1">
    <source>
        <dbReference type="ARBA" id="ARBA00004141"/>
    </source>
</evidence>
<dbReference type="InterPro" id="IPR042231">
    <property type="entry name" value="Cho/carn_acyl_trans_2"/>
</dbReference>
<dbReference type="SUPFAM" id="SSF52777">
    <property type="entry name" value="CoA-dependent acyltransferases"/>
    <property type="match status" value="2"/>
</dbReference>
<comment type="pathway">
    <text evidence="3">Lipid metabolism; fatty acid beta-oxidation.</text>
</comment>
<dbReference type="InterPro" id="IPR000542">
    <property type="entry name" value="Carn_acyl_trans"/>
</dbReference>
<evidence type="ECO:0000259" key="19">
    <source>
        <dbReference type="Pfam" id="PF16484"/>
    </source>
</evidence>
<dbReference type="InterPro" id="IPR032476">
    <property type="entry name" value="CPT_N"/>
</dbReference>
<evidence type="ECO:0000256" key="2">
    <source>
        <dbReference type="ARBA" id="ARBA00004325"/>
    </source>
</evidence>
<evidence type="ECO:0000256" key="15">
    <source>
        <dbReference type="ARBA" id="ARBA00048480"/>
    </source>
</evidence>
<comment type="subcellular location">
    <subcellularLocation>
        <location evidence="1">Membrane</location>
        <topology evidence="1">Multi-pass membrane protein</topology>
    </subcellularLocation>
    <subcellularLocation>
        <location evidence="2">Mitochondrion membrane</location>
    </subcellularLocation>
</comment>
<keyword evidence="6" id="KW-0813">Transport</keyword>
<dbReference type="GO" id="GO:0004095">
    <property type="term" value="F:carnitine O-palmitoyltransferase activity"/>
    <property type="evidence" value="ECO:0007669"/>
    <property type="project" value="UniProtKB-EC"/>
</dbReference>
<dbReference type="GO" id="GO:0006631">
    <property type="term" value="P:fatty acid metabolic process"/>
    <property type="evidence" value="ECO:0007669"/>
    <property type="project" value="UniProtKB-KW"/>
</dbReference>
<protein>
    <recommendedName>
        <fullName evidence="5">carnitine O-palmitoyltransferase</fullName>
        <ecNumber evidence="5">2.3.1.21</ecNumber>
    </recommendedName>
</protein>
<keyword evidence="10 17" id="KW-1133">Transmembrane helix</keyword>
<dbReference type="GO" id="GO:0009437">
    <property type="term" value="P:carnitine metabolic process"/>
    <property type="evidence" value="ECO:0007669"/>
    <property type="project" value="TreeGrafter"/>
</dbReference>
<comment type="catalytic activity">
    <reaction evidence="15">
        <text>(R)-carnitine + hexadecanoyl-CoA = O-hexadecanoyl-(R)-carnitine + CoA</text>
        <dbReference type="Rhea" id="RHEA:12661"/>
        <dbReference type="ChEBI" id="CHEBI:16347"/>
        <dbReference type="ChEBI" id="CHEBI:17490"/>
        <dbReference type="ChEBI" id="CHEBI:57287"/>
        <dbReference type="ChEBI" id="CHEBI:57379"/>
        <dbReference type="EC" id="2.3.1.21"/>
    </reaction>
    <physiologicalReaction direction="left-to-right" evidence="15">
        <dbReference type="Rhea" id="RHEA:12662"/>
    </physiologicalReaction>
</comment>
<keyword evidence="14" id="KW-0012">Acyltransferase</keyword>
<dbReference type="GO" id="GO:0031966">
    <property type="term" value="C:mitochondrial membrane"/>
    <property type="evidence" value="ECO:0007669"/>
    <property type="project" value="UniProtKB-SubCell"/>
</dbReference>
<dbReference type="Gene3D" id="3.30.559.10">
    <property type="entry name" value="Chloramphenicol acetyltransferase-like domain"/>
    <property type="match status" value="1"/>
</dbReference>
<evidence type="ECO:0000256" key="6">
    <source>
        <dbReference type="ARBA" id="ARBA00022448"/>
    </source>
</evidence>
<evidence type="ECO:0000256" key="14">
    <source>
        <dbReference type="ARBA" id="ARBA00023315"/>
    </source>
</evidence>
<evidence type="ECO:0000256" key="8">
    <source>
        <dbReference type="ARBA" id="ARBA00022692"/>
    </source>
</evidence>
<evidence type="ECO:0000256" key="17">
    <source>
        <dbReference type="SAM" id="Phobius"/>
    </source>
</evidence>
<evidence type="ECO:0000256" key="9">
    <source>
        <dbReference type="ARBA" id="ARBA00022832"/>
    </source>
</evidence>
<keyword evidence="12" id="KW-0496">Mitochondrion</keyword>
<dbReference type="InterPro" id="IPR023213">
    <property type="entry name" value="CAT-like_dom_sf"/>
</dbReference>
<dbReference type="Pfam" id="PF00755">
    <property type="entry name" value="Carn_acyltransf"/>
    <property type="match status" value="1"/>
</dbReference>
<dbReference type="PANTHER" id="PTHR22589:SF31">
    <property type="entry name" value="CARNITINE O-PALMITOYLTRANSFERASE"/>
    <property type="match status" value="1"/>
</dbReference>
<dbReference type="PANTHER" id="PTHR22589">
    <property type="entry name" value="CARNITINE O-ACYLTRANSFERASE"/>
    <property type="match status" value="1"/>
</dbReference>